<keyword evidence="2" id="KW-1185">Reference proteome</keyword>
<evidence type="ECO:0000313" key="1">
    <source>
        <dbReference type="EMBL" id="KAL3831019.1"/>
    </source>
</evidence>
<sequence>MSQLIGSSSNKKPCDINGCCVDCHVDLDNGNNRTYPCYRCTYATKLKTQFNHLIDDLVCEYSNGEFQMYINSFPSNMCIFENFEMVVQFLQVSYKAGIQPKNPPNHCWGLSVTGPVEISPLLKQGDENGEMCRIWNFRDLIRKRMIYLLTEEFERMTIAKLHKKPSMDLLDEMKDEILKLKEEMDFY</sequence>
<dbReference type="EMBL" id="JBJXBP010000005">
    <property type="protein sequence ID" value="KAL3831019.1"/>
    <property type="molecule type" value="Genomic_DNA"/>
</dbReference>
<reference evidence="1 2" key="1">
    <citation type="submission" date="2024-12" db="EMBL/GenBank/DDBJ databases">
        <title>The unique morphological basis and parallel evolutionary history of personate flowers in Penstemon.</title>
        <authorList>
            <person name="Depatie T.H."/>
            <person name="Wessinger C.A."/>
        </authorList>
    </citation>
    <scope>NUCLEOTIDE SEQUENCE [LARGE SCALE GENOMIC DNA]</scope>
    <source>
        <strain evidence="1">WTNN_2</strain>
        <tissue evidence="1">Leaf</tissue>
    </source>
</reference>
<comment type="caution">
    <text evidence="1">The sequence shown here is derived from an EMBL/GenBank/DDBJ whole genome shotgun (WGS) entry which is preliminary data.</text>
</comment>
<name>A0ABD3T289_9LAMI</name>
<protein>
    <submittedName>
        <fullName evidence="1">Uncharacterized protein</fullName>
    </submittedName>
</protein>
<proteinExistence type="predicted"/>
<organism evidence="1 2">
    <name type="scientific">Penstemon smallii</name>
    <dbReference type="NCBI Taxonomy" id="265156"/>
    <lineage>
        <taxon>Eukaryota</taxon>
        <taxon>Viridiplantae</taxon>
        <taxon>Streptophyta</taxon>
        <taxon>Embryophyta</taxon>
        <taxon>Tracheophyta</taxon>
        <taxon>Spermatophyta</taxon>
        <taxon>Magnoliopsida</taxon>
        <taxon>eudicotyledons</taxon>
        <taxon>Gunneridae</taxon>
        <taxon>Pentapetalae</taxon>
        <taxon>asterids</taxon>
        <taxon>lamiids</taxon>
        <taxon>Lamiales</taxon>
        <taxon>Plantaginaceae</taxon>
        <taxon>Cheloneae</taxon>
        <taxon>Penstemon</taxon>
    </lineage>
</organism>
<evidence type="ECO:0000313" key="2">
    <source>
        <dbReference type="Proteomes" id="UP001634393"/>
    </source>
</evidence>
<accession>A0ABD3T289</accession>
<dbReference type="AlphaFoldDB" id="A0ABD3T289"/>
<dbReference type="Proteomes" id="UP001634393">
    <property type="component" value="Unassembled WGS sequence"/>
</dbReference>
<gene>
    <name evidence="1" type="ORF">ACJIZ3_019821</name>
</gene>